<evidence type="ECO:0000313" key="3">
    <source>
        <dbReference type="Proteomes" id="UP000264036"/>
    </source>
</evidence>
<dbReference type="PROSITE" id="PS51819">
    <property type="entry name" value="VOC"/>
    <property type="match status" value="1"/>
</dbReference>
<evidence type="ECO:0000313" key="2">
    <source>
        <dbReference type="EMBL" id="HBP31124.1"/>
    </source>
</evidence>
<reference evidence="2 3" key="1">
    <citation type="journal article" date="2018" name="Nat. Biotechnol.">
        <title>A standardized bacterial taxonomy based on genome phylogeny substantially revises the tree of life.</title>
        <authorList>
            <person name="Parks D.H."/>
            <person name="Chuvochina M."/>
            <person name="Waite D.W."/>
            <person name="Rinke C."/>
            <person name="Skarshewski A."/>
            <person name="Chaumeil P.A."/>
            <person name="Hugenholtz P."/>
        </authorList>
    </citation>
    <scope>NUCLEOTIDE SEQUENCE [LARGE SCALE GENOMIC DNA]</scope>
    <source>
        <strain evidence="2">UBA10707</strain>
    </source>
</reference>
<dbReference type="EMBL" id="DOEK01000035">
    <property type="protein sequence ID" value="HBP31124.1"/>
    <property type="molecule type" value="Genomic_DNA"/>
</dbReference>
<protein>
    <submittedName>
        <fullName evidence="2">VOC family protein</fullName>
    </submittedName>
</protein>
<sequence>MISYTMVGTNDLEQSIRFYDPLFAQMGLEQCFRDDSCVSWGKRSDITFPRFFTGYPYDGEKAHAGNGVMTAFEFDNSEIIDQLYAIALEKGGSSEGEPGFRPRYAEDFYAAYVRDPDNNKIAFVGRLALTKFFYRRHV</sequence>
<dbReference type="InterPro" id="IPR029068">
    <property type="entry name" value="Glyas_Bleomycin-R_OHBP_Dase"/>
</dbReference>
<dbReference type="Proteomes" id="UP000264036">
    <property type="component" value="Unassembled WGS sequence"/>
</dbReference>
<dbReference type="CDD" id="cd07262">
    <property type="entry name" value="VOC_like"/>
    <property type="match status" value="1"/>
</dbReference>
<proteinExistence type="predicted"/>
<name>A0A356LJN4_9BURK</name>
<feature type="domain" description="VOC" evidence="1">
    <location>
        <begin position="1"/>
        <end position="126"/>
    </location>
</feature>
<organism evidence="2 3">
    <name type="scientific">Advenella kashmirensis</name>
    <dbReference type="NCBI Taxonomy" id="310575"/>
    <lineage>
        <taxon>Bacteria</taxon>
        <taxon>Pseudomonadati</taxon>
        <taxon>Pseudomonadota</taxon>
        <taxon>Betaproteobacteria</taxon>
        <taxon>Burkholderiales</taxon>
        <taxon>Alcaligenaceae</taxon>
    </lineage>
</organism>
<evidence type="ECO:0000259" key="1">
    <source>
        <dbReference type="PROSITE" id="PS51819"/>
    </source>
</evidence>
<comment type="caution">
    <text evidence="2">The sequence shown here is derived from an EMBL/GenBank/DDBJ whole genome shotgun (WGS) entry which is preliminary data.</text>
</comment>
<accession>A0A356LJN4</accession>
<dbReference type="Gene3D" id="3.10.180.10">
    <property type="entry name" value="2,3-Dihydroxybiphenyl 1,2-Dioxygenase, domain 1"/>
    <property type="match status" value="1"/>
</dbReference>
<gene>
    <name evidence="2" type="ORF">DD666_17155</name>
</gene>
<dbReference type="PANTHER" id="PTHR35006">
    <property type="entry name" value="GLYOXALASE FAMILY PROTEIN (AFU_ORTHOLOGUE AFUA_5G14830)"/>
    <property type="match status" value="1"/>
</dbReference>
<dbReference type="AlphaFoldDB" id="A0A356LJN4"/>
<dbReference type="SUPFAM" id="SSF54593">
    <property type="entry name" value="Glyoxalase/Bleomycin resistance protein/Dihydroxybiphenyl dioxygenase"/>
    <property type="match status" value="1"/>
</dbReference>
<dbReference type="PANTHER" id="PTHR35006:SF1">
    <property type="entry name" value="BLL2941 PROTEIN"/>
    <property type="match status" value="1"/>
</dbReference>
<dbReference type="InterPro" id="IPR037523">
    <property type="entry name" value="VOC_core"/>
</dbReference>